<evidence type="ECO:0000256" key="1">
    <source>
        <dbReference type="ARBA" id="ARBA00022679"/>
    </source>
</evidence>
<keyword evidence="2" id="KW-0548">Nucleotidyltransferase</keyword>
<evidence type="ECO:0008006" key="12">
    <source>
        <dbReference type="Google" id="ProtNLM"/>
    </source>
</evidence>
<dbReference type="InterPro" id="IPR056924">
    <property type="entry name" value="SH3_Tf2-1"/>
</dbReference>
<feature type="region of interest" description="Disordered" evidence="7">
    <location>
        <begin position="80"/>
        <end position="100"/>
    </location>
</feature>
<evidence type="ECO:0000256" key="4">
    <source>
        <dbReference type="ARBA" id="ARBA00022759"/>
    </source>
</evidence>
<feature type="domain" description="Tf2-1-like SH3-like" evidence="9">
    <location>
        <begin position="651"/>
        <end position="711"/>
    </location>
</feature>
<dbReference type="Gene3D" id="3.30.70.270">
    <property type="match status" value="1"/>
</dbReference>
<accession>A0A371HB90</accession>
<dbReference type="InterPro" id="IPR041373">
    <property type="entry name" value="RT_RNaseH"/>
</dbReference>
<reference evidence="10" key="1">
    <citation type="submission" date="2018-05" db="EMBL/GenBank/DDBJ databases">
        <title>Draft genome of Mucuna pruriens seed.</title>
        <authorList>
            <person name="Nnadi N.E."/>
            <person name="Vos R."/>
            <person name="Hasami M.H."/>
            <person name="Devisetty U.K."/>
            <person name="Aguiy J.C."/>
        </authorList>
    </citation>
    <scope>NUCLEOTIDE SEQUENCE [LARGE SCALE GENOMIC DNA]</scope>
    <source>
        <strain evidence="10">JCA_2017</strain>
    </source>
</reference>
<dbReference type="GO" id="GO:0003964">
    <property type="term" value="F:RNA-directed DNA polymerase activity"/>
    <property type="evidence" value="ECO:0007669"/>
    <property type="project" value="UniProtKB-KW"/>
</dbReference>
<evidence type="ECO:0000256" key="5">
    <source>
        <dbReference type="ARBA" id="ARBA00022801"/>
    </source>
</evidence>
<keyword evidence="6" id="KW-0695">RNA-directed DNA polymerase</keyword>
<dbReference type="Proteomes" id="UP000257109">
    <property type="component" value="Unassembled WGS sequence"/>
</dbReference>
<dbReference type="Gene3D" id="3.10.10.10">
    <property type="entry name" value="HIV Type 1 Reverse Transcriptase, subunit A, domain 1"/>
    <property type="match status" value="1"/>
</dbReference>
<keyword evidence="3" id="KW-0540">Nuclease</keyword>
<evidence type="ECO:0000313" key="10">
    <source>
        <dbReference type="EMBL" id="RDX99973.1"/>
    </source>
</evidence>
<dbReference type="GO" id="GO:0004519">
    <property type="term" value="F:endonuclease activity"/>
    <property type="evidence" value="ECO:0007669"/>
    <property type="project" value="UniProtKB-KW"/>
</dbReference>
<comment type="caution">
    <text evidence="10">The sequence shown here is derived from an EMBL/GenBank/DDBJ whole genome shotgun (WGS) entry which is preliminary data.</text>
</comment>
<protein>
    <recommendedName>
        <fullName evidence="12">Reverse transcriptase RNase H-like domain-containing protein</fullName>
    </recommendedName>
</protein>
<dbReference type="PANTHER" id="PTHR35046:SF9">
    <property type="entry name" value="RNA-DIRECTED DNA POLYMERASE"/>
    <property type="match status" value="1"/>
</dbReference>
<keyword evidence="11" id="KW-1185">Reference proteome</keyword>
<gene>
    <name evidence="10" type="ORF">CR513_16903</name>
</gene>
<dbReference type="InterPro" id="IPR043502">
    <property type="entry name" value="DNA/RNA_pol_sf"/>
</dbReference>
<evidence type="ECO:0000259" key="9">
    <source>
        <dbReference type="Pfam" id="PF24626"/>
    </source>
</evidence>
<evidence type="ECO:0000256" key="2">
    <source>
        <dbReference type="ARBA" id="ARBA00022695"/>
    </source>
</evidence>
<keyword evidence="4" id="KW-0255">Endonuclease</keyword>
<evidence type="ECO:0000256" key="7">
    <source>
        <dbReference type="SAM" id="MobiDB-lite"/>
    </source>
</evidence>
<name>A0A371HB90_MUCPR</name>
<dbReference type="AlphaFoldDB" id="A0A371HB90"/>
<evidence type="ECO:0000256" key="6">
    <source>
        <dbReference type="ARBA" id="ARBA00022918"/>
    </source>
</evidence>
<proteinExistence type="predicted"/>
<feature type="non-terminal residue" evidence="10">
    <location>
        <position position="1"/>
    </location>
</feature>
<evidence type="ECO:0000256" key="3">
    <source>
        <dbReference type="ARBA" id="ARBA00022722"/>
    </source>
</evidence>
<organism evidence="10 11">
    <name type="scientific">Mucuna pruriens</name>
    <name type="common">Velvet bean</name>
    <name type="synonym">Dolichos pruriens</name>
    <dbReference type="NCBI Taxonomy" id="157652"/>
    <lineage>
        <taxon>Eukaryota</taxon>
        <taxon>Viridiplantae</taxon>
        <taxon>Streptophyta</taxon>
        <taxon>Embryophyta</taxon>
        <taxon>Tracheophyta</taxon>
        <taxon>Spermatophyta</taxon>
        <taxon>Magnoliopsida</taxon>
        <taxon>eudicotyledons</taxon>
        <taxon>Gunneridae</taxon>
        <taxon>Pentapetalae</taxon>
        <taxon>rosids</taxon>
        <taxon>fabids</taxon>
        <taxon>Fabales</taxon>
        <taxon>Fabaceae</taxon>
        <taxon>Papilionoideae</taxon>
        <taxon>50 kb inversion clade</taxon>
        <taxon>NPAAA clade</taxon>
        <taxon>indigoferoid/millettioid clade</taxon>
        <taxon>Phaseoleae</taxon>
        <taxon>Mucuna</taxon>
    </lineage>
</organism>
<feature type="region of interest" description="Disordered" evidence="7">
    <location>
        <begin position="721"/>
        <end position="746"/>
    </location>
</feature>
<dbReference type="OrthoDB" id="6139267at2759"/>
<dbReference type="GO" id="GO:0016787">
    <property type="term" value="F:hydrolase activity"/>
    <property type="evidence" value="ECO:0007669"/>
    <property type="project" value="UniProtKB-KW"/>
</dbReference>
<keyword evidence="1" id="KW-0808">Transferase</keyword>
<evidence type="ECO:0000313" key="11">
    <source>
        <dbReference type="Proteomes" id="UP000257109"/>
    </source>
</evidence>
<dbReference type="InterPro" id="IPR043128">
    <property type="entry name" value="Rev_trsase/Diguanyl_cyclase"/>
</dbReference>
<keyword evidence="5" id="KW-0378">Hydrolase</keyword>
<evidence type="ECO:0000259" key="8">
    <source>
        <dbReference type="Pfam" id="PF17917"/>
    </source>
</evidence>
<dbReference type="EMBL" id="QJKJ01003100">
    <property type="protein sequence ID" value="RDX99973.1"/>
    <property type="molecule type" value="Genomic_DNA"/>
</dbReference>
<dbReference type="Pfam" id="PF24626">
    <property type="entry name" value="SH3_Tf2-1"/>
    <property type="match status" value="1"/>
</dbReference>
<dbReference type="PANTHER" id="PTHR35046">
    <property type="entry name" value="ZINC KNUCKLE (CCHC-TYPE) FAMILY PROTEIN"/>
    <property type="match status" value="1"/>
</dbReference>
<dbReference type="SUPFAM" id="SSF56672">
    <property type="entry name" value="DNA/RNA polymerases"/>
    <property type="match status" value="1"/>
</dbReference>
<feature type="domain" description="Reverse transcriptase RNase H-like" evidence="8">
    <location>
        <begin position="437"/>
        <end position="477"/>
    </location>
</feature>
<sequence length="767" mass="89439">MMKQFLSDLSLGIKENLNVGSTCKSRLESHFDNFGSTGRSRNLIMSRKGERDVDLKLVIKIFQEEFKALNIRLDDLQPIPKYRSPTSRHNDDEEEDSGSASKLVSKVFNMFRNPLYEHEEEEYSDERYNENERRRRGEPRCDNYLGNIKMTILAFQGKNDPEVYLEWERKVEHVFDCHNYSEEKKKDCYKEIEIAMMRVNVEEDCEEDCEATMARFIGGLKKEIANVVELEHYMEIEDLLHKAIQVESQLKSKSSSKFASSSRSSWRSNWKNNKVVTNHKEDVKVKYSNAPLKGVGHIASQCQNKIAMVMLDNEEIESESSSDDEMLPLEDHSDVEVVEPNYKDEVLCDVVLMEARHIPLGRPWQLDRKSGYNQIRMKEDDEWKTTFKTKYGLYEWLVMPFDLTNAPSTFMSSKGISVDEQKVNAIREFPTPKNANKHYLWPREFIIHSNHQSLKFLKSQGKLQKRHAKWLEFIEMFPYVIKYKKGKENTMVDALSRRYVLLTSLQIKLLGFEIIKDLYFNDSDFDQIFSKIAHFIACSKTNDATHVAYLFFKEVMRLHGLPRTIVSDRDVRAVHSTTNCSPFEIVYGFNPLTHLNILTLPTNEHDNLDGKQKAEFVKELHAKVRANIENRNKQYSKQVNKGRVKVTFERGDWIWVHMQKERFPIQRNSKLKPRGDGPFQVLVMINDNAYMLDLPTTYDHISSTFNVADLSLSNVDEEFDSRTNPFEDGGNDRDPTNKVNDNLCDTRGPMTRFKTKMIKQSLSGAWV</sequence>
<dbReference type="Pfam" id="PF17917">
    <property type="entry name" value="RT_RNaseH"/>
    <property type="match status" value="1"/>
</dbReference>